<evidence type="ECO:0000313" key="4">
    <source>
        <dbReference type="EMBL" id="RUS71477.1"/>
    </source>
</evidence>
<evidence type="ECO:0000256" key="1">
    <source>
        <dbReference type="ARBA" id="ARBA00008839"/>
    </source>
</evidence>
<comment type="caution">
    <text evidence="4">The sequence shown here is derived from an EMBL/GenBank/DDBJ whole genome shotgun (WGS) entry which is preliminary data.</text>
</comment>
<dbReference type="GO" id="GO:0008017">
    <property type="term" value="F:microtubule binding"/>
    <property type="evidence" value="ECO:0007669"/>
    <property type="project" value="TreeGrafter"/>
</dbReference>
<feature type="region of interest" description="Disordered" evidence="3">
    <location>
        <begin position="496"/>
        <end position="530"/>
    </location>
</feature>
<dbReference type="EMBL" id="RQTK01001205">
    <property type="protein sequence ID" value="RUS71477.1"/>
    <property type="molecule type" value="Genomic_DNA"/>
</dbReference>
<dbReference type="PANTHER" id="PTHR12353:SF1">
    <property type="entry name" value="DISKS LARGE-ASSOCIATED PROTEIN 5"/>
    <property type="match status" value="1"/>
</dbReference>
<dbReference type="GO" id="GO:0005634">
    <property type="term" value="C:nucleus"/>
    <property type="evidence" value="ECO:0007669"/>
    <property type="project" value="TreeGrafter"/>
</dbReference>
<feature type="region of interest" description="Disordered" evidence="3">
    <location>
        <begin position="839"/>
        <end position="895"/>
    </location>
</feature>
<feature type="compositionally biased region" description="Low complexity" evidence="3">
    <location>
        <begin position="690"/>
        <end position="705"/>
    </location>
</feature>
<feature type="compositionally biased region" description="Acidic residues" evidence="3">
    <location>
        <begin position="61"/>
        <end position="70"/>
    </location>
</feature>
<dbReference type="GO" id="GO:0031616">
    <property type="term" value="C:spindle pole centrosome"/>
    <property type="evidence" value="ECO:0007669"/>
    <property type="project" value="TreeGrafter"/>
</dbReference>
<sequence length="1484" mass="164151">MASKAGEHSLQTMYKSRRDREGQASVESRRKSIRMERKQRKDEKMDLRRGLLGMSTLSESTDTDDLDDLDLDEDQNQLKVVQAKSKSGKKAAEKSARALSLKERLQKWREEKQKQMEQKKKQQPVFVVKTMEYKSDFGLYGGAPKNLKKMPKPEISINFVAGPKDKLVHHSGNGAEQRKNLVSTSSTRQPPKKQIQTDIKRVPTKTQTSRVTRQALKPEEPSTKPLGTKKVLTRGAKSSIGLLSSAHESKPRSRHVKGDLHLKMTAAAAAKKQENSGKPKEFLRAKPHCIPGRTTRSRSQAKQDNSEGDFQGSCPTTLKMSKSMAVLPIRTRNQFCDQRQDGDNNTDTDDMNLEKEESSPKRPRKSIAKGTPHNTALDVYTINKDAPIDSDDQLGKVKSVRARKTRQSGFTNVKREDQAHVDQDTEISLSSKKEANLISEINAMSPKTATPVKKLRSSSIRNTPSTIKEQIIQIESPEAGRSKVEKTFKKSEQDLKETFTSGEEQLPEQDTAPSVRKSRRSKANNGSKTPKLPVVKKIIETEISIEGEQAVCEIEVKETPRKRTRRSVLQTPSYQEDRIQEKEEILTQTPADQSITKTADLVEEAEVTNLAVTYTPGKSPRRTVLKLPLKEDDQSDSSDSSIQAKVTPRRKSLARLAVGSNSRSRQIKYTPGAQSQHPITSVMGSEHGPNTESSLTDTNTESDTNSTKERSFTPSRKSRRSVVVPISADKISPAIANGDSDDCNINSIKIPQSRMSRRSTAMSAGIDTAFTTVNSSSTNIPLASSAIHNKIEDNIGDLDKQEETLSEAKENNQLEDGDDLNVHMSPIADSAINGLNRIKPLSSKTRRVSYSGIRNSASKRKSGKKTPKSAHCSSRMRTRGSTPIAGSPFSWRRRSSSTVVSVSEEGTSNLKGNNCVEQAMTPNSSFAENKFPVNESGRRRRSVRRSIRKDILDSEEIPDGSVYRLGKPASTEAESGPLQELTVEKVEGETSYIEVPLDESGCSVKNSPSRSLTGPLEESADSQKETNLELVTCSNSSVETEPFTPRKSCNVTRTSQESMPSVEATPDLPARVPVRGFKTPFQAPRSAVRAKSSSARPRRKTEHSTPSRSPEEMVKILERSPMIEMTRRRSRHVSSPAFVAPAQFNFEETQSDIQNEVAGSKDATEVDYLPEKESSNVEPASVSATDAHVLERVAHFRGVLTAETDRLNQLCKTWEEISVYTFGISEDILGQIRTTVGKAQLLIAQRFKQFSGLVDKCEFNLGEQKTRPEDLQGFWEMIYFQVEDVNGLFDQLKEWQDNNWEKPKSPPKLILKKKPIAAQAVKTKGVSSFRAFLQERKKKSEKSASSVQKDTAVPTDPPASTETEPAKPNLEFDGGFFKVTSPARTTKGKRATLSFHTNSPQATSHDEDGKLSEVSKSNSLITPVAANKENQNNSQGASTPVLAAKGTPLSQAKVGMSGKRLSYVPVIPSPLLRDTTGITSKKKL</sequence>
<dbReference type="GO" id="GO:0007052">
    <property type="term" value="P:mitotic spindle organization"/>
    <property type="evidence" value="ECO:0007669"/>
    <property type="project" value="TreeGrafter"/>
</dbReference>
<feature type="compositionally biased region" description="Polar residues" evidence="3">
    <location>
        <begin position="180"/>
        <end position="197"/>
    </location>
</feature>
<protein>
    <recommendedName>
        <fullName evidence="6">Disks large-associated protein 5</fullName>
    </recommendedName>
</protein>
<evidence type="ECO:0000313" key="5">
    <source>
        <dbReference type="Proteomes" id="UP000271974"/>
    </source>
</evidence>
<dbReference type="GO" id="GO:0023052">
    <property type="term" value="P:signaling"/>
    <property type="evidence" value="ECO:0007669"/>
    <property type="project" value="InterPro"/>
</dbReference>
<feature type="compositionally biased region" description="Polar residues" evidence="3">
    <location>
        <begin position="672"/>
        <end position="683"/>
    </location>
</feature>
<feature type="region of interest" description="Disordered" evidence="3">
    <location>
        <begin position="1340"/>
        <end position="1416"/>
    </location>
</feature>
<dbReference type="Pfam" id="PF03359">
    <property type="entry name" value="GKAP"/>
    <property type="match status" value="1"/>
</dbReference>
<reference evidence="4 5" key="1">
    <citation type="submission" date="2019-01" db="EMBL/GenBank/DDBJ databases">
        <title>A draft genome assembly of the solar-powered sea slug Elysia chlorotica.</title>
        <authorList>
            <person name="Cai H."/>
            <person name="Li Q."/>
            <person name="Fang X."/>
            <person name="Li J."/>
            <person name="Curtis N.E."/>
            <person name="Altenburger A."/>
            <person name="Shibata T."/>
            <person name="Feng M."/>
            <person name="Maeda T."/>
            <person name="Schwartz J.A."/>
            <person name="Shigenobu S."/>
            <person name="Lundholm N."/>
            <person name="Nishiyama T."/>
            <person name="Yang H."/>
            <person name="Hasebe M."/>
            <person name="Li S."/>
            <person name="Pierce S.K."/>
            <person name="Wang J."/>
        </authorList>
    </citation>
    <scope>NUCLEOTIDE SEQUENCE [LARGE SCALE GENOMIC DNA]</scope>
    <source>
        <strain evidence="4">EC2010</strain>
        <tissue evidence="4">Whole organism of an adult</tissue>
    </source>
</reference>
<feature type="compositionally biased region" description="Basic and acidic residues" evidence="3">
    <location>
        <begin position="271"/>
        <end position="284"/>
    </location>
</feature>
<dbReference type="OrthoDB" id="10023951at2759"/>
<dbReference type="STRING" id="188477.A0A433SQE1"/>
<feature type="compositionally biased region" description="Polar residues" evidence="3">
    <location>
        <begin position="1047"/>
        <end position="1059"/>
    </location>
</feature>
<feature type="region of interest" description="Disordered" evidence="3">
    <location>
        <begin position="628"/>
        <end position="723"/>
    </location>
</feature>
<feature type="compositionally biased region" description="Basic and acidic residues" evidence="3">
    <location>
        <begin position="1404"/>
        <end position="1413"/>
    </location>
</feature>
<feature type="region of interest" description="Disordered" evidence="3">
    <location>
        <begin position="926"/>
        <end position="945"/>
    </location>
</feature>
<feature type="compositionally biased region" description="Basic residues" evidence="3">
    <location>
        <begin position="857"/>
        <end position="878"/>
    </location>
</feature>
<comment type="similarity">
    <text evidence="1">Belongs to the SAPAP family.</text>
</comment>
<feature type="compositionally biased region" description="Basic and acidic residues" evidence="3">
    <location>
        <begin position="16"/>
        <end position="49"/>
    </location>
</feature>
<dbReference type="PANTHER" id="PTHR12353">
    <property type="entry name" value="DISKS LARGE-ASSOCIATED PROTEIN DAP SAP90/PSD-95-ASSOCIATED PROTEIN"/>
    <property type="match status" value="1"/>
</dbReference>
<dbReference type="InterPro" id="IPR005026">
    <property type="entry name" value="SAPAP"/>
</dbReference>
<feature type="coiled-coil region" evidence="2">
    <location>
        <begin position="791"/>
        <end position="818"/>
    </location>
</feature>
<evidence type="ECO:0008006" key="6">
    <source>
        <dbReference type="Google" id="ProtNLM"/>
    </source>
</evidence>
<evidence type="ECO:0000256" key="3">
    <source>
        <dbReference type="SAM" id="MobiDB-lite"/>
    </source>
</evidence>
<feature type="compositionally biased region" description="Basic and acidic residues" evidence="3">
    <location>
        <begin position="1102"/>
        <end position="1111"/>
    </location>
</feature>
<dbReference type="GO" id="GO:0005737">
    <property type="term" value="C:cytoplasm"/>
    <property type="evidence" value="ECO:0007669"/>
    <property type="project" value="TreeGrafter"/>
</dbReference>
<feature type="compositionally biased region" description="Polar residues" evidence="3">
    <location>
        <begin position="1394"/>
        <end position="1403"/>
    </location>
</feature>
<dbReference type="Proteomes" id="UP000271974">
    <property type="component" value="Unassembled WGS sequence"/>
</dbReference>
<accession>A0A433SQE1</accession>
<name>A0A433SQE1_ELYCH</name>
<keyword evidence="2" id="KW-0175">Coiled coil</keyword>
<feature type="compositionally biased region" description="Polar residues" evidence="3">
    <location>
        <begin position="1003"/>
        <end position="1012"/>
    </location>
</feature>
<feature type="region of interest" description="Disordered" evidence="3">
    <location>
        <begin position="998"/>
        <end position="1111"/>
    </location>
</feature>
<keyword evidence="5" id="KW-1185">Reference proteome</keyword>
<feature type="region of interest" description="Disordered" evidence="3">
    <location>
        <begin position="166"/>
        <end position="372"/>
    </location>
</feature>
<gene>
    <name evidence="4" type="ORF">EGW08_020763</name>
</gene>
<organism evidence="4 5">
    <name type="scientific">Elysia chlorotica</name>
    <name type="common">Eastern emerald elysia</name>
    <name type="synonym">Sea slug</name>
    <dbReference type="NCBI Taxonomy" id="188477"/>
    <lineage>
        <taxon>Eukaryota</taxon>
        <taxon>Metazoa</taxon>
        <taxon>Spiralia</taxon>
        <taxon>Lophotrochozoa</taxon>
        <taxon>Mollusca</taxon>
        <taxon>Gastropoda</taxon>
        <taxon>Heterobranchia</taxon>
        <taxon>Euthyneura</taxon>
        <taxon>Panpulmonata</taxon>
        <taxon>Sacoglossa</taxon>
        <taxon>Placobranchoidea</taxon>
        <taxon>Plakobranchidae</taxon>
        <taxon>Elysia</taxon>
    </lineage>
</organism>
<evidence type="ECO:0000256" key="2">
    <source>
        <dbReference type="SAM" id="Coils"/>
    </source>
</evidence>
<proteinExistence type="inferred from homology"/>
<feature type="compositionally biased region" description="Low complexity" evidence="3">
    <location>
        <begin position="1083"/>
        <end position="1095"/>
    </location>
</feature>
<feature type="region of interest" description="Disordered" evidence="3">
    <location>
        <begin position="1"/>
        <end position="70"/>
    </location>
</feature>
<feature type="compositionally biased region" description="Basic and acidic residues" evidence="3">
    <location>
        <begin position="247"/>
        <end position="262"/>
    </location>
</feature>
<dbReference type="GO" id="GO:0007059">
    <property type="term" value="P:chromosome segregation"/>
    <property type="evidence" value="ECO:0007669"/>
    <property type="project" value="TreeGrafter"/>
</dbReference>
<dbReference type="GO" id="GO:0051382">
    <property type="term" value="P:kinetochore assembly"/>
    <property type="evidence" value="ECO:0007669"/>
    <property type="project" value="TreeGrafter"/>
</dbReference>
<dbReference type="GO" id="GO:0051642">
    <property type="term" value="P:centrosome localization"/>
    <property type="evidence" value="ECO:0007669"/>
    <property type="project" value="TreeGrafter"/>
</dbReference>
<feature type="coiled-coil region" evidence="2">
    <location>
        <begin position="91"/>
        <end position="122"/>
    </location>
</feature>
<dbReference type="GO" id="GO:0007346">
    <property type="term" value="P:regulation of mitotic cell cycle"/>
    <property type="evidence" value="ECO:0007669"/>
    <property type="project" value="TreeGrafter"/>
</dbReference>